<organism evidence="1 2">
    <name type="scientific">Gigaspora margarita</name>
    <dbReference type="NCBI Taxonomy" id="4874"/>
    <lineage>
        <taxon>Eukaryota</taxon>
        <taxon>Fungi</taxon>
        <taxon>Fungi incertae sedis</taxon>
        <taxon>Mucoromycota</taxon>
        <taxon>Glomeromycotina</taxon>
        <taxon>Glomeromycetes</taxon>
        <taxon>Diversisporales</taxon>
        <taxon>Gigasporaceae</taxon>
        <taxon>Gigaspora</taxon>
    </lineage>
</organism>
<dbReference type="EMBL" id="CAJVQB010019688">
    <property type="protein sequence ID" value="CAG8792006.1"/>
    <property type="molecule type" value="Genomic_DNA"/>
</dbReference>
<accession>A0ABN7VQ94</accession>
<proteinExistence type="predicted"/>
<feature type="non-terminal residue" evidence="1">
    <location>
        <position position="1"/>
    </location>
</feature>
<sequence length="286" mass="32796">MDSNDDFTTSPDTSGAIVDFDDIATLSSAIGVQNNSNTDEFIMPSSTFGIHWTGFLHSKQVKSAKTRRYNAKCLYCNKIFEAQKEAIISHVINTCQKILAEEKILYIQKIKKNSKDRRVTLTEFFDKATIPSKKLDELHTLLLQSLIYSNIPFRFVENPFFALFLKKLHSTIEISKKDKNNQTDNNNNIDSTELEEYDELFSTLDINDSLNINDSLDINNSLNINDSIELETNALEEIDMIIEQGSSNLFLEQLINFDIEELTVELNEKNTNRTEVTNEWTLDKIL</sequence>
<reference evidence="1 2" key="1">
    <citation type="submission" date="2021-06" db="EMBL/GenBank/DDBJ databases">
        <authorList>
            <person name="Kallberg Y."/>
            <person name="Tangrot J."/>
            <person name="Rosling A."/>
        </authorList>
    </citation>
    <scope>NUCLEOTIDE SEQUENCE [LARGE SCALE GENOMIC DNA]</scope>
    <source>
        <strain evidence="1 2">120-4 pot B 10/14</strain>
    </source>
</reference>
<evidence type="ECO:0000313" key="1">
    <source>
        <dbReference type="EMBL" id="CAG8792006.1"/>
    </source>
</evidence>
<dbReference type="Proteomes" id="UP000789901">
    <property type="component" value="Unassembled WGS sequence"/>
</dbReference>
<comment type="caution">
    <text evidence="1">The sequence shown here is derived from an EMBL/GenBank/DDBJ whole genome shotgun (WGS) entry which is preliminary data.</text>
</comment>
<evidence type="ECO:0000313" key="2">
    <source>
        <dbReference type="Proteomes" id="UP000789901"/>
    </source>
</evidence>
<keyword evidence="2" id="KW-1185">Reference proteome</keyword>
<protein>
    <submittedName>
        <fullName evidence="1">1847_t:CDS:1</fullName>
    </submittedName>
</protein>
<gene>
    <name evidence="1" type="ORF">GMARGA_LOCUS21381</name>
</gene>
<name>A0ABN7VQ94_GIGMA</name>
<feature type="non-terminal residue" evidence="1">
    <location>
        <position position="286"/>
    </location>
</feature>